<dbReference type="EMBL" id="CP129674">
    <property type="protein sequence ID" value="XDS44230.1"/>
    <property type="molecule type" value="Genomic_DNA"/>
</dbReference>
<dbReference type="InterPro" id="IPR025736">
    <property type="entry name" value="PucR_C-HTH_dom"/>
</dbReference>
<gene>
    <name evidence="3" type="ORF">QN215_08165</name>
</gene>
<feature type="domain" description="RsbT co-antagonist protein RsbRD N-terminal" evidence="2">
    <location>
        <begin position="32"/>
        <end position="156"/>
    </location>
</feature>
<accession>A0AB39U5G3</accession>
<dbReference type="InterPro" id="IPR025751">
    <property type="entry name" value="RsbRD_N_dom"/>
</dbReference>
<dbReference type="Gene3D" id="1.10.10.2840">
    <property type="entry name" value="PucR C-terminal helix-turn-helix domain"/>
    <property type="match status" value="1"/>
</dbReference>
<feature type="domain" description="PucR C-terminal helix-turn-helix" evidence="1">
    <location>
        <begin position="328"/>
        <end position="375"/>
    </location>
</feature>
<dbReference type="Pfam" id="PF13556">
    <property type="entry name" value="HTH_30"/>
    <property type="match status" value="1"/>
</dbReference>
<evidence type="ECO:0000259" key="2">
    <source>
        <dbReference type="Pfam" id="PF14361"/>
    </source>
</evidence>
<name>A0AB39U5G3_9BIFI</name>
<protein>
    <submittedName>
        <fullName evidence="3">Helix-turn-helix domain-containing protein</fullName>
    </submittedName>
</protein>
<dbReference type="AlphaFoldDB" id="A0AB39U5G3"/>
<sequence>MANSDDDRWFELMLNLYEHRNELVSDFMNHVVEIPGYANSEVSMSDMRETAVNAYNAILRKIIDNPSGIDQRIFLAKKLGSLRAQQGIPLPDLTTAISLDFKIIWRLLMRLVKPSDAALLANHVESVWNAVDGFSQATQIEYHNESVRMEGSQFTERALKLENFINSTDVSENEALIVSQSFSIPIYSTYVVCYGNSVPTFSTALREIRSYSKRVMLYQHEAETWNLFWPSTVPDGQGHPLRALANIPCGYMPDVRNLIQVPRALRTLKHYMLTINQSNLASPVNVNSNWAPYAGTVLFTTFPELLDLYTTYLEYMNEMSPKEQEELKKTIATFLQTGSVQLTSRACFCHRNTVMKRINAFEKATYLDLRNPTDLAFAVLLIKYLHNVRKW</sequence>
<dbReference type="RefSeq" id="WP_369343822.1">
    <property type="nucleotide sequence ID" value="NZ_CP129674.1"/>
</dbReference>
<dbReference type="KEGG" id="baqk:QN215_08165"/>
<organism evidence="3">
    <name type="scientific">Bifidobacterium aquikefiricola</name>
    <dbReference type="NCBI Taxonomy" id="3059038"/>
    <lineage>
        <taxon>Bacteria</taxon>
        <taxon>Bacillati</taxon>
        <taxon>Actinomycetota</taxon>
        <taxon>Actinomycetes</taxon>
        <taxon>Bifidobacteriales</taxon>
        <taxon>Bifidobacteriaceae</taxon>
        <taxon>Bifidobacterium</taxon>
    </lineage>
</organism>
<reference evidence="3" key="1">
    <citation type="submission" date="2023-07" db="EMBL/GenBank/DDBJ databases">
        <title>Bifidobacterium aquikefiriaerophilum sp. nov. and Bifidobacterium eccum sp. nov., isolated from water kefir.</title>
        <authorList>
            <person name="Breselge S."/>
            <person name="Bellassi P."/>
            <person name="Barcenilla C."/>
            <person name="Alvarez-Ordonez A."/>
            <person name="Morelli L."/>
            <person name="Cotter P.D."/>
        </authorList>
    </citation>
    <scope>NUCLEOTIDE SEQUENCE</scope>
    <source>
        <strain evidence="3">WK041_4_12</strain>
    </source>
</reference>
<evidence type="ECO:0000259" key="1">
    <source>
        <dbReference type="Pfam" id="PF13556"/>
    </source>
</evidence>
<dbReference type="Pfam" id="PF14361">
    <property type="entry name" value="RsbRD_N"/>
    <property type="match status" value="1"/>
</dbReference>
<dbReference type="InterPro" id="IPR042070">
    <property type="entry name" value="PucR_C-HTH_sf"/>
</dbReference>
<evidence type="ECO:0000313" key="3">
    <source>
        <dbReference type="EMBL" id="XDS44230.1"/>
    </source>
</evidence>
<proteinExistence type="predicted"/>